<evidence type="ECO:0000259" key="6">
    <source>
        <dbReference type="Pfam" id="PF22022"/>
    </source>
</evidence>
<keyword evidence="2" id="KW-0229">DNA integration</keyword>
<comment type="caution">
    <text evidence="7">The sequence shown here is derived from an EMBL/GenBank/DDBJ whole genome shotgun (WGS) entry which is preliminary data.</text>
</comment>
<evidence type="ECO:0000256" key="2">
    <source>
        <dbReference type="ARBA" id="ARBA00022908"/>
    </source>
</evidence>
<dbReference type="InterPro" id="IPR038488">
    <property type="entry name" value="Integrase_DNA-bd_sf"/>
</dbReference>
<gene>
    <name evidence="7" type="ORF">ACFQU0_20945</name>
</gene>
<keyword evidence="8" id="KW-1185">Reference proteome</keyword>
<feature type="region of interest" description="Disordered" evidence="4">
    <location>
        <begin position="25"/>
        <end position="51"/>
    </location>
</feature>
<dbReference type="PANTHER" id="PTHR30629">
    <property type="entry name" value="PROPHAGE INTEGRASE"/>
    <property type="match status" value="1"/>
</dbReference>
<feature type="domain" description="Phage integrase central" evidence="6">
    <location>
        <begin position="153"/>
        <end position="187"/>
    </location>
</feature>
<proteinExistence type="inferred from homology"/>
<comment type="similarity">
    <text evidence="1">Belongs to the 'phage' integrase family.</text>
</comment>
<evidence type="ECO:0000313" key="7">
    <source>
        <dbReference type="EMBL" id="MFC7462893.1"/>
    </source>
</evidence>
<dbReference type="InterPro" id="IPR053876">
    <property type="entry name" value="Phage_int_M"/>
</dbReference>
<dbReference type="Pfam" id="PF22022">
    <property type="entry name" value="Phage_int_M"/>
    <property type="match status" value="1"/>
</dbReference>
<evidence type="ECO:0000313" key="8">
    <source>
        <dbReference type="Proteomes" id="UP001596457"/>
    </source>
</evidence>
<dbReference type="InterPro" id="IPR010998">
    <property type="entry name" value="Integrase_recombinase_N"/>
</dbReference>
<dbReference type="Gene3D" id="3.30.160.390">
    <property type="entry name" value="Integrase, DNA-binding domain"/>
    <property type="match status" value="1"/>
</dbReference>
<dbReference type="Proteomes" id="UP001596457">
    <property type="component" value="Unassembled WGS sequence"/>
</dbReference>
<protein>
    <submittedName>
        <fullName evidence="7">Tyrosine-type recombinase/integrase</fullName>
    </submittedName>
</protein>
<name>A0ABW2SH79_9BURK</name>
<reference evidence="8" key="1">
    <citation type="journal article" date="2019" name="Int. J. Syst. Evol. Microbiol.">
        <title>The Global Catalogue of Microorganisms (GCM) 10K type strain sequencing project: providing services to taxonomists for standard genome sequencing and annotation.</title>
        <authorList>
            <consortium name="The Broad Institute Genomics Platform"/>
            <consortium name="The Broad Institute Genome Sequencing Center for Infectious Disease"/>
            <person name="Wu L."/>
            <person name="Ma J."/>
        </authorList>
    </citation>
    <scope>NUCLEOTIDE SEQUENCE [LARGE SCALE GENOMIC DNA]</scope>
    <source>
        <strain evidence="8">CCUG 53903</strain>
    </source>
</reference>
<keyword evidence="3" id="KW-0238">DNA-binding</keyword>
<evidence type="ECO:0000259" key="5">
    <source>
        <dbReference type="Pfam" id="PF13356"/>
    </source>
</evidence>
<sequence length="240" mass="26100">MSPGIAGFLLSSPVQARSMAYRHVDGISDGMSDGTDTPPPQNTVKSTVRSPSMPLKDTFVRQVKSTGKPTGDKYADGDGMYLLVKPSGKYWRMDYRHLGKRKTLSIGTYPEVPIVKARERRAEARELLAAGIDPSNAKQEAKQAEKQAATNTFELVAREFHAVKAEGWSEGHATKWLRMCELYLFPRRPTIPRAAGEAARAPAQLCQPATGPHPPPRWAPRCACPADPLLASGRACACGS</sequence>
<evidence type="ECO:0000256" key="3">
    <source>
        <dbReference type="ARBA" id="ARBA00023125"/>
    </source>
</evidence>
<dbReference type="Gene3D" id="1.10.150.130">
    <property type="match status" value="1"/>
</dbReference>
<dbReference type="EMBL" id="JBHTBZ010000088">
    <property type="protein sequence ID" value="MFC7462893.1"/>
    <property type="molecule type" value="Genomic_DNA"/>
</dbReference>
<dbReference type="Pfam" id="PF13356">
    <property type="entry name" value="Arm-DNA-bind_3"/>
    <property type="match status" value="1"/>
</dbReference>
<dbReference type="PANTHER" id="PTHR30629:SF2">
    <property type="entry name" value="PROPHAGE INTEGRASE INTS-RELATED"/>
    <property type="match status" value="1"/>
</dbReference>
<feature type="domain" description="Integrase DNA-binding" evidence="5">
    <location>
        <begin position="55"/>
        <end position="141"/>
    </location>
</feature>
<organism evidence="7 8">
    <name type="scientific">Hydrogenophaga defluvii</name>
    <dbReference type="NCBI Taxonomy" id="249410"/>
    <lineage>
        <taxon>Bacteria</taxon>
        <taxon>Pseudomonadati</taxon>
        <taxon>Pseudomonadota</taxon>
        <taxon>Betaproteobacteria</taxon>
        <taxon>Burkholderiales</taxon>
        <taxon>Comamonadaceae</taxon>
        <taxon>Hydrogenophaga</taxon>
    </lineage>
</organism>
<accession>A0ABW2SH79</accession>
<dbReference type="InterPro" id="IPR025166">
    <property type="entry name" value="Integrase_DNA_bind_dom"/>
</dbReference>
<evidence type="ECO:0000256" key="4">
    <source>
        <dbReference type="SAM" id="MobiDB-lite"/>
    </source>
</evidence>
<dbReference type="InterPro" id="IPR050808">
    <property type="entry name" value="Phage_Integrase"/>
</dbReference>
<dbReference type="RefSeq" id="WP_382204072.1">
    <property type="nucleotide sequence ID" value="NZ_JBHTBZ010000088.1"/>
</dbReference>
<evidence type="ECO:0000256" key="1">
    <source>
        <dbReference type="ARBA" id="ARBA00008857"/>
    </source>
</evidence>